<dbReference type="FunFam" id="3.30.70.270:FF:000001">
    <property type="entry name" value="Diguanylate cyclase domain protein"/>
    <property type="match status" value="1"/>
</dbReference>
<organism evidence="3">
    <name type="scientific">Geobacter metallireducens</name>
    <dbReference type="NCBI Taxonomy" id="28232"/>
    <lineage>
        <taxon>Bacteria</taxon>
        <taxon>Pseudomonadati</taxon>
        <taxon>Thermodesulfobacteriota</taxon>
        <taxon>Desulfuromonadia</taxon>
        <taxon>Geobacterales</taxon>
        <taxon>Geobacteraceae</taxon>
        <taxon>Geobacter</taxon>
    </lineage>
</organism>
<evidence type="ECO:0000313" key="3">
    <source>
        <dbReference type="EMBL" id="HEN43322.1"/>
    </source>
</evidence>
<dbReference type="GO" id="GO:0016020">
    <property type="term" value="C:membrane"/>
    <property type="evidence" value="ECO:0007669"/>
    <property type="project" value="UniProtKB-SubCell"/>
</dbReference>
<name>A0A831UDZ2_GEOME</name>
<dbReference type="AlphaFoldDB" id="A0A831UDZ2"/>
<dbReference type="InterPro" id="IPR029787">
    <property type="entry name" value="Nucleotide_cyclase"/>
</dbReference>
<keyword evidence="1" id="KW-1133">Transmembrane helix</keyword>
<dbReference type="PANTHER" id="PTHR46663:SF4">
    <property type="entry name" value="DIGUANYLATE CYCLASE DGCT-RELATED"/>
    <property type="match status" value="1"/>
</dbReference>
<keyword evidence="1" id="KW-0812">Transmembrane</keyword>
<evidence type="ECO:0000256" key="1">
    <source>
        <dbReference type="SAM" id="Phobius"/>
    </source>
</evidence>
<dbReference type="SUPFAM" id="SSF55073">
    <property type="entry name" value="Nucleotide cyclase"/>
    <property type="match status" value="1"/>
</dbReference>
<dbReference type="GO" id="GO:0016301">
    <property type="term" value="F:kinase activity"/>
    <property type="evidence" value="ECO:0007669"/>
    <property type="project" value="UniProtKB-KW"/>
</dbReference>
<evidence type="ECO:0000259" key="2">
    <source>
        <dbReference type="PROSITE" id="PS50887"/>
    </source>
</evidence>
<dbReference type="GO" id="GO:0005524">
    <property type="term" value="F:ATP binding"/>
    <property type="evidence" value="ECO:0007669"/>
    <property type="project" value="UniProtKB-KW"/>
</dbReference>
<sequence>MPSTKPLPIRGSRCRTPAVTCASSGAPRNEHRVPLGKAAGIGRRPVAAMNGRLSSHFKAMPPWAVIVLGLALVAVAGVADGVSGPQFSFSAFYLIPVVFTAWYAGRGAGIAVAVAGAVAWLAADVAGKSYHKHALTRIWNDAVELSLFLSAAFVISALRGRLEREEEQARTDQLTGIANRRRFNELAGDEIRRSRRYRNSFSVMYIDIDNFKVVNDTMGHSEGDRLLRQVAAAIGGSIRESDTVARLGGDEFALLLPEAGEDAARSVATKLRERLKAEVESRWPVTFSIGMVTYLDAPATVDDMIRRADLLMYQVKGGGKDELRHEVVARGEGE</sequence>
<dbReference type="InterPro" id="IPR052163">
    <property type="entry name" value="DGC-Regulatory_Protein"/>
</dbReference>
<feature type="transmembrane region" description="Helical" evidence="1">
    <location>
        <begin position="60"/>
        <end position="79"/>
    </location>
</feature>
<dbReference type="PROSITE" id="PS50887">
    <property type="entry name" value="GGDEF"/>
    <property type="match status" value="1"/>
</dbReference>
<dbReference type="Gene3D" id="1.20.120.620">
    <property type="entry name" value="Backbone structure of the membrane domain of e. Coli histidine kinase receptor kdpd"/>
    <property type="match status" value="1"/>
</dbReference>
<dbReference type="GO" id="GO:0000160">
    <property type="term" value="P:phosphorelay signal transduction system"/>
    <property type="evidence" value="ECO:0007669"/>
    <property type="project" value="UniProtKB-KW"/>
</dbReference>
<dbReference type="InterPro" id="IPR038318">
    <property type="entry name" value="KdpD_sf"/>
</dbReference>
<dbReference type="NCBIfam" id="TIGR00254">
    <property type="entry name" value="GGDEF"/>
    <property type="match status" value="1"/>
</dbReference>
<reference evidence="3" key="1">
    <citation type="journal article" date="2020" name="mSystems">
        <title>Genome- and Community-Level Interaction Insights into Carbon Utilization and Element Cycling Functions of Hydrothermarchaeota in Hydrothermal Sediment.</title>
        <authorList>
            <person name="Zhou Z."/>
            <person name="Liu Y."/>
            <person name="Xu W."/>
            <person name="Pan J."/>
            <person name="Luo Z.H."/>
            <person name="Li M."/>
        </authorList>
    </citation>
    <scope>NUCLEOTIDE SEQUENCE [LARGE SCALE GENOMIC DNA]</scope>
    <source>
        <strain evidence="3">SpSt-349</strain>
    </source>
</reference>
<dbReference type="EMBL" id="DSOV01000058">
    <property type="protein sequence ID" value="HEN43322.1"/>
    <property type="molecule type" value="Genomic_DNA"/>
</dbReference>
<feature type="transmembrane region" description="Helical" evidence="1">
    <location>
        <begin position="91"/>
        <end position="122"/>
    </location>
</feature>
<gene>
    <name evidence="3" type="ORF">ENQ87_13315</name>
</gene>
<protein>
    <submittedName>
        <fullName evidence="3">GGDEF domain-containing protein</fullName>
    </submittedName>
</protein>
<proteinExistence type="predicted"/>
<dbReference type="Gene3D" id="3.30.70.270">
    <property type="match status" value="1"/>
</dbReference>
<keyword evidence="1" id="KW-0472">Membrane</keyword>
<dbReference type="Pfam" id="PF00990">
    <property type="entry name" value="GGDEF"/>
    <property type="match status" value="1"/>
</dbReference>
<dbReference type="PANTHER" id="PTHR46663">
    <property type="entry name" value="DIGUANYLATE CYCLASE DGCT-RELATED"/>
    <property type="match status" value="1"/>
</dbReference>
<dbReference type="InterPro" id="IPR000160">
    <property type="entry name" value="GGDEF_dom"/>
</dbReference>
<comment type="caution">
    <text evidence="3">The sequence shown here is derived from an EMBL/GenBank/DDBJ whole genome shotgun (WGS) entry which is preliminary data.</text>
</comment>
<dbReference type="CDD" id="cd01949">
    <property type="entry name" value="GGDEF"/>
    <property type="match status" value="1"/>
</dbReference>
<dbReference type="InterPro" id="IPR043128">
    <property type="entry name" value="Rev_trsase/Diguanyl_cyclase"/>
</dbReference>
<feature type="domain" description="GGDEF" evidence="2">
    <location>
        <begin position="199"/>
        <end position="328"/>
    </location>
</feature>
<accession>A0A831UDZ2</accession>
<dbReference type="SMART" id="SM00267">
    <property type="entry name" value="GGDEF"/>
    <property type="match status" value="1"/>
</dbReference>